<proteinExistence type="predicted"/>
<name>A0ABQ2Q5T1_9GAMM</name>
<dbReference type="Proteomes" id="UP000654367">
    <property type="component" value="Unassembled WGS sequence"/>
</dbReference>
<protein>
    <submittedName>
        <fullName evidence="2">Uncharacterized protein</fullName>
    </submittedName>
</protein>
<reference evidence="3" key="1">
    <citation type="journal article" date="2019" name="Int. J. Syst. Evol. Microbiol.">
        <title>The Global Catalogue of Microorganisms (GCM) 10K type strain sequencing project: providing services to taxonomists for standard genome sequencing and annotation.</title>
        <authorList>
            <consortium name="The Broad Institute Genomics Platform"/>
            <consortium name="The Broad Institute Genome Sequencing Center for Infectious Disease"/>
            <person name="Wu L."/>
            <person name="Ma J."/>
        </authorList>
    </citation>
    <scope>NUCLEOTIDE SEQUENCE [LARGE SCALE GENOMIC DNA]</scope>
    <source>
        <strain evidence="3">JCM 32304</strain>
    </source>
</reference>
<comment type="caution">
    <text evidence="2">The sequence shown here is derived from an EMBL/GenBank/DDBJ whole genome shotgun (WGS) entry which is preliminary data.</text>
</comment>
<gene>
    <name evidence="2" type="ORF">GCM10009409_16070</name>
</gene>
<organism evidence="2 3">
    <name type="scientific">Shewanella saliphila</name>
    <dbReference type="NCBI Taxonomy" id="2282698"/>
    <lineage>
        <taxon>Bacteria</taxon>
        <taxon>Pseudomonadati</taxon>
        <taxon>Pseudomonadota</taxon>
        <taxon>Gammaproteobacteria</taxon>
        <taxon>Alteromonadales</taxon>
        <taxon>Shewanellaceae</taxon>
        <taxon>Shewanella</taxon>
    </lineage>
</organism>
<feature type="coiled-coil region" evidence="1">
    <location>
        <begin position="88"/>
        <end position="122"/>
    </location>
</feature>
<keyword evidence="3" id="KW-1185">Reference proteome</keyword>
<evidence type="ECO:0000313" key="3">
    <source>
        <dbReference type="Proteomes" id="UP000654367"/>
    </source>
</evidence>
<evidence type="ECO:0000313" key="2">
    <source>
        <dbReference type="EMBL" id="GGP50355.1"/>
    </source>
</evidence>
<dbReference type="EMBL" id="BMQV01000012">
    <property type="protein sequence ID" value="GGP50355.1"/>
    <property type="molecule type" value="Genomic_DNA"/>
</dbReference>
<evidence type="ECO:0000256" key="1">
    <source>
        <dbReference type="SAM" id="Coils"/>
    </source>
</evidence>
<keyword evidence="1" id="KW-0175">Coiled coil</keyword>
<accession>A0ABQ2Q5T1</accession>
<sequence length="234" mass="26965">MQIIYKKLLNIEVDIQPCLLLGDERCNAEEGKNNTASSKNHGNTNCRGKCILYTGDAKLNKGFASLPLITEHLAKSKPNYDFFIQYSISNESKLLRDIAKELERVTEKNKNVTIENKFIEHNDLMGLFKSSDTIFFNYDSEIYKLQSSGVLWLAAYHGLSVISMTKNWIERESARLNLEYRYSDDVNGIVKCLDASRHCNKQKIYNSHNSTEDTLSYKKKLFEPIGDWVKKIFL</sequence>